<keyword evidence="3" id="KW-1185">Reference proteome</keyword>
<sequence length="82" mass="9319">MVPFKNMSSIKHYIRNKPHKWVIKLWARAGSEGILHDFDVYKGSTSTHGSEHGVSGYIVMNMTKKLEGKGYKVYADNLFSSL</sequence>
<accession>A0AAV3YJE5</accession>
<protein>
    <submittedName>
        <fullName evidence="2">PiggyBac transposable element-derived protein 4</fullName>
    </submittedName>
</protein>
<dbReference type="AlphaFoldDB" id="A0AAV3YJE5"/>
<dbReference type="Pfam" id="PF13843">
    <property type="entry name" value="DDE_Tnp_1_7"/>
    <property type="match status" value="1"/>
</dbReference>
<evidence type="ECO:0000313" key="2">
    <source>
        <dbReference type="EMBL" id="GFN82614.1"/>
    </source>
</evidence>
<name>A0AAV3YJE5_9GAST</name>
<dbReference type="EMBL" id="BLXT01001025">
    <property type="protein sequence ID" value="GFN82614.1"/>
    <property type="molecule type" value="Genomic_DNA"/>
</dbReference>
<reference evidence="2 3" key="1">
    <citation type="journal article" date="2021" name="Elife">
        <title>Chloroplast acquisition without the gene transfer in kleptoplastic sea slugs, Plakobranchus ocellatus.</title>
        <authorList>
            <person name="Maeda T."/>
            <person name="Takahashi S."/>
            <person name="Yoshida T."/>
            <person name="Shimamura S."/>
            <person name="Takaki Y."/>
            <person name="Nagai Y."/>
            <person name="Toyoda A."/>
            <person name="Suzuki Y."/>
            <person name="Arimoto A."/>
            <person name="Ishii H."/>
            <person name="Satoh N."/>
            <person name="Nishiyama T."/>
            <person name="Hasebe M."/>
            <person name="Maruyama T."/>
            <person name="Minagawa J."/>
            <person name="Obokata J."/>
            <person name="Shigenobu S."/>
        </authorList>
    </citation>
    <scope>NUCLEOTIDE SEQUENCE [LARGE SCALE GENOMIC DNA]</scope>
</reference>
<organism evidence="2 3">
    <name type="scientific">Plakobranchus ocellatus</name>
    <dbReference type="NCBI Taxonomy" id="259542"/>
    <lineage>
        <taxon>Eukaryota</taxon>
        <taxon>Metazoa</taxon>
        <taxon>Spiralia</taxon>
        <taxon>Lophotrochozoa</taxon>
        <taxon>Mollusca</taxon>
        <taxon>Gastropoda</taxon>
        <taxon>Heterobranchia</taxon>
        <taxon>Euthyneura</taxon>
        <taxon>Panpulmonata</taxon>
        <taxon>Sacoglossa</taxon>
        <taxon>Placobranchoidea</taxon>
        <taxon>Plakobranchidae</taxon>
        <taxon>Plakobranchus</taxon>
    </lineage>
</organism>
<dbReference type="PANTHER" id="PTHR47272:SF1">
    <property type="entry name" value="PIGGYBAC TRANSPOSABLE ELEMENT-DERIVED PROTEIN 3-LIKE"/>
    <property type="match status" value="1"/>
</dbReference>
<dbReference type="Proteomes" id="UP000735302">
    <property type="component" value="Unassembled WGS sequence"/>
</dbReference>
<evidence type="ECO:0000259" key="1">
    <source>
        <dbReference type="Pfam" id="PF13843"/>
    </source>
</evidence>
<feature type="domain" description="PiggyBac transposable element-derived protein" evidence="1">
    <location>
        <begin position="1"/>
        <end position="82"/>
    </location>
</feature>
<proteinExistence type="predicted"/>
<comment type="caution">
    <text evidence="2">The sequence shown here is derived from an EMBL/GenBank/DDBJ whole genome shotgun (WGS) entry which is preliminary data.</text>
</comment>
<dbReference type="InterPro" id="IPR029526">
    <property type="entry name" value="PGBD"/>
</dbReference>
<evidence type="ECO:0000313" key="3">
    <source>
        <dbReference type="Proteomes" id="UP000735302"/>
    </source>
</evidence>
<gene>
    <name evidence="2" type="ORF">PoB_000912000</name>
</gene>
<dbReference type="PANTHER" id="PTHR47272">
    <property type="entry name" value="DDE_TNP_1_7 DOMAIN-CONTAINING PROTEIN"/>
    <property type="match status" value="1"/>
</dbReference>